<feature type="region of interest" description="Disordered" evidence="1">
    <location>
        <begin position="16"/>
        <end position="48"/>
    </location>
</feature>
<gene>
    <name evidence="2" type="ORF">TSPGSL018_3714</name>
</gene>
<organism evidence="2">
    <name type="scientific">Tetraselmis sp. GSL018</name>
    <dbReference type="NCBI Taxonomy" id="582737"/>
    <lineage>
        <taxon>Eukaryota</taxon>
        <taxon>Viridiplantae</taxon>
        <taxon>Chlorophyta</taxon>
        <taxon>core chlorophytes</taxon>
        <taxon>Chlorodendrophyceae</taxon>
        <taxon>Chlorodendrales</taxon>
        <taxon>Chlorodendraceae</taxon>
        <taxon>Tetraselmis</taxon>
    </lineage>
</organism>
<proteinExistence type="predicted"/>
<dbReference type="AlphaFoldDB" id="A0A061SK54"/>
<name>A0A061SK54_9CHLO</name>
<sequence>AWRSWSRTKWSTCLRTAPRDRPAGSVSRRRWDSRGRAASTPESTCPGAGRVIQKTAISRYDKRSRAPTRCELQASFEASAYVALAYVSLAQVILSPNAPRGSVSFAITNAGLTASSTFRE</sequence>
<accession>A0A061SK54</accession>
<feature type="non-terminal residue" evidence="2">
    <location>
        <position position="1"/>
    </location>
</feature>
<evidence type="ECO:0000313" key="2">
    <source>
        <dbReference type="EMBL" id="JAC83285.1"/>
    </source>
</evidence>
<evidence type="ECO:0000256" key="1">
    <source>
        <dbReference type="SAM" id="MobiDB-lite"/>
    </source>
</evidence>
<dbReference type="EMBL" id="GBEZ01001712">
    <property type="protein sequence ID" value="JAC83285.1"/>
    <property type="molecule type" value="Transcribed_RNA"/>
</dbReference>
<protein>
    <submittedName>
        <fullName evidence="2">Uncharacterized protein</fullName>
    </submittedName>
</protein>
<reference evidence="2" key="1">
    <citation type="submission" date="2014-05" db="EMBL/GenBank/DDBJ databases">
        <title>The transcriptome of the halophilic microalga Tetraselmis sp. GSL018 isolated from the Great Salt Lake, Utah.</title>
        <authorList>
            <person name="Jinkerson R.E."/>
            <person name="D'Adamo S."/>
            <person name="Posewitz M.C."/>
        </authorList>
    </citation>
    <scope>NUCLEOTIDE SEQUENCE</scope>
    <source>
        <strain evidence="2">GSL018</strain>
    </source>
</reference>